<keyword evidence="4" id="KW-1185">Reference proteome</keyword>
<sequence length="164" mass="18371">MKNLFFIVVCFAVSFLANAQSNSKLYTYKQFGDKYVVSIQNHSEITKAITAFVTEHDIKAGTITGIGAVNEATLRIRDPATKKFVDKTFTEQMEITNITGNISQQNDKHYIHIHVTLGRYDYTALAGHLLTAKINGAGEFVIESFDGTVNRYSDEETGLNLYDF</sequence>
<dbReference type="HOGENOM" id="CLU_114051_2_1_10"/>
<reference evidence="3 4" key="1">
    <citation type="journal article" date="2010" name="Stand. Genomic Sci.">
        <title>Complete genome sequence of Cellulophaga algicola type strain (IC166).</title>
        <authorList>
            <person name="Abt B."/>
            <person name="Lu M."/>
            <person name="Misra M."/>
            <person name="Han C."/>
            <person name="Nolan M."/>
            <person name="Lucas S."/>
            <person name="Hammon N."/>
            <person name="Deshpande S."/>
            <person name="Cheng J.F."/>
            <person name="Tapia R."/>
            <person name="Goodwin L."/>
            <person name="Pitluck S."/>
            <person name="Liolios K."/>
            <person name="Pagani I."/>
            <person name="Ivanova N."/>
            <person name="Mavromatis K."/>
            <person name="Ovchinikova G."/>
            <person name="Pati A."/>
            <person name="Chen A."/>
            <person name="Palaniappan K."/>
            <person name="Land M."/>
            <person name="Hauser L."/>
            <person name="Chang Y.J."/>
            <person name="Jeffries C.D."/>
            <person name="Detter J.C."/>
            <person name="Brambilla E."/>
            <person name="Rohde M."/>
            <person name="Tindall B.J."/>
            <person name="Goker M."/>
            <person name="Woyke T."/>
            <person name="Bristow J."/>
            <person name="Eisen J.A."/>
            <person name="Markowitz V."/>
            <person name="Hugenholtz P."/>
            <person name="Kyrpides N.C."/>
            <person name="Klenk H.P."/>
            <person name="Lapidus A."/>
        </authorList>
    </citation>
    <scope>NUCLEOTIDE SEQUENCE [LARGE SCALE GENOMIC DNA]</scope>
    <source>
        <strain evidence="4">DSM 14237 / IC166 / ACAM 630</strain>
    </source>
</reference>
<dbReference type="PROSITE" id="PS51742">
    <property type="entry name" value="PPC"/>
    <property type="match status" value="1"/>
</dbReference>
<dbReference type="PANTHER" id="PTHR34988:SF1">
    <property type="entry name" value="DNA-BINDING PROTEIN"/>
    <property type="match status" value="1"/>
</dbReference>
<dbReference type="CDD" id="cd11378">
    <property type="entry name" value="DUF296"/>
    <property type="match status" value="1"/>
</dbReference>
<feature type="domain" description="PPC" evidence="2">
    <location>
        <begin position="29"/>
        <end position="164"/>
    </location>
</feature>
<dbReference type="AlphaFoldDB" id="E6X8K3"/>
<organism evidence="3 4">
    <name type="scientific">Cellulophaga algicola (strain DSM 14237 / IC166 / ACAM 630)</name>
    <dbReference type="NCBI Taxonomy" id="688270"/>
    <lineage>
        <taxon>Bacteria</taxon>
        <taxon>Pseudomonadati</taxon>
        <taxon>Bacteroidota</taxon>
        <taxon>Flavobacteriia</taxon>
        <taxon>Flavobacteriales</taxon>
        <taxon>Flavobacteriaceae</taxon>
        <taxon>Cellulophaga</taxon>
    </lineage>
</organism>
<dbReference type="InterPro" id="IPR025707">
    <property type="entry name" value="DNA_bp_PD1"/>
</dbReference>
<proteinExistence type="predicted"/>
<evidence type="ECO:0000313" key="3">
    <source>
        <dbReference type="EMBL" id="ADV47590.1"/>
    </source>
</evidence>
<evidence type="ECO:0000313" key="4">
    <source>
        <dbReference type="Proteomes" id="UP000008634"/>
    </source>
</evidence>
<dbReference type="Pfam" id="PF03479">
    <property type="entry name" value="PCC"/>
    <property type="match status" value="1"/>
</dbReference>
<feature type="signal peptide" evidence="1">
    <location>
        <begin position="1"/>
        <end position="19"/>
    </location>
</feature>
<dbReference type="KEGG" id="cao:Celal_0244"/>
<keyword evidence="1" id="KW-0732">Signal</keyword>
<dbReference type="EMBL" id="CP002453">
    <property type="protein sequence ID" value="ADV47590.1"/>
    <property type="molecule type" value="Genomic_DNA"/>
</dbReference>
<dbReference type="PANTHER" id="PTHR34988">
    <property type="entry name" value="PROTEIN, PUTATIVE-RELATED"/>
    <property type="match status" value="1"/>
</dbReference>
<dbReference type="Gene3D" id="3.30.1330.80">
    <property type="entry name" value="Hypothetical protein, similar to alpha- acetolactate decarboxylase, domain 2"/>
    <property type="match status" value="1"/>
</dbReference>
<accession>E6X8K3</accession>
<protein>
    <recommendedName>
        <fullName evidence="2">PPC domain-containing protein</fullName>
    </recommendedName>
</protein>
<dbReference type="SUPFAM" id="SSF117856">
    <property type="entry name" value="AF0104/ALDC/Ptd012-like"/>
    <property type="match status" value="1"/>
</dbReference>
<dbReference type="eggNOG" id="COG1661">
    <property type="taxonomic scope" value="Bacteria"/>
</dbReference>
<dbReference type="OrthoDB" id="9798999at2"/>
<evidence type="ECO:0000259" key="2">
    <source>
        <dbReference type="PROSITE" id="PS51742"/>
    </source>
</evidence>
<gene>
    <name evidence="3" type="ordered locus">Celal_0244</name>
</gene>
<dbReference type="InterPro" id="IPR005175">
    <property type="entry name" value="PPC_dom"/>
</dbReference>
<dbReference type="Proteomes" id="UP000008634">
    <property type="component" value="Chromosome"/>
</dbReference>
<feature type="chain" id="PRO_5003215047" description="PPC domain-containing protein" evidence="1">
    <location>
        <begin position="20"/>
        <end position="164"/>
    </location>
</feature>
<dbReference type="RefSeq" id="WP_013549086.1">
    <property type="nucleotide sequence ID" value="NC_014934.1"/>
</dbReference>
<name>E6X8K3_CELAD</name>
<evidence type="ECO:0000256" key="1">
    <source>
        <dbReference type="SAM" id="SignalP"/>
    </source>
</evidence>
<dbReference type="PIRSF" id="PIRSF016702">
    <property type="entry name" value="DNA_bp_PD1"/>
    <property type="match status" value="1"/>
</dbReference>